<name>A0A381Z0V7_9ZZZZ</name>
<evidence type="ECO:0000256" key="1">
    <source>
        <dbReference type="SAM" id="MobiDB-lite"/>
    </source>
</evidence>
<feature type="transmembrane region" description="Helical" evidence="2">
    <location>
        <begin position="25"/>
        <end position="48"/>
    </location>
</feature>
<gene>
    <name evidence="3" type="ORF">METZ01_LOCUS135790</name>
</gene>
<keyword evidence="2" id="KW-0812">Transmembrane</keyword>
<organism evidence="3">
    <name type="scientific">marine metagenome</name>
    <dbReference type="NCBI Taxonomy" id="408172"/>
    <lineage>
        <taxon>unclassified sequences</taxon>
        <taxon>metagenomes</taxon>
        <taxon>ecological metagenomes</taxon>
    </lineage>
</organism>
<accession>A0A381Z0V7</accession>
<dbReference type="Gene3D" id="3.30.1150.10">
    <property type="match status" value="1"/>
</dbReference>
<dbReference type="SUPFAM" id="SSF74653">
    <property type="entry name" value="TolA/TonB C-terminal domain"/>
    <property type="match status" value="1"/>
</dbReference>
<keyword evidence="2" id="KW-1133">Transmembrane helix</keyword>
<sequence>MYFELDASRPDPPSFDGPMSRREGILISVLGHILLLVLVLLIPGLPFVQEVVQRRAQERAARNAELLEERLAEQRQAERFVFVQPRIDTEALEPPDVGMLSDLDRAAMAPERSAEPLNPVPFARGNSSELVILPELAEEVRGDGPGLDPADGVPDGETVEELASPEDAVVNEEVLANAADTGVIDDRELGEVDINDPGTVGNDAPRTASRIPPPGVQAPLSGGSLGEVIRNLERYVDQETFDNPSGGGGQFGPSIQFDTMGVEFGPWIRRFIAQIKRNWLVPYAAMAFKGHSVVTFNVHKNGMLTDVTVIQPSTIDSFNLSARNALLASDPTQPLPSEYPADKAFFTVTFYYNERPPL</sequence>
<keyword evidence="2" id="KW-0472">Membrane</keyword>
<dbReference type="Pfam" id="PF13103">
    <property type="entry name" value="TonB_2"/>
    <property type="match status" value="1"/>
</dbReference>
<evidence type="ECO:0008006" key="4">
    <source>
        <dbReference type="Google" id="ProtNLM"/>
    </source>
</evidence>
<feature type="region of interest" description="Disordered" evidence="1">
    <location>
        <begin position="191"/>
        <end position="222"/>
    </location>
</feature>
<dbReference type="AlphaFoldDB" id="A0A381Z0V7"/>
<evidence type="ECO:0000256" key="2">
    <source>
        <dbReference type="SAM" id="Phobius"/>
    </source>
</evidence>
<proteinExistence type="predicted"/>
<dbReference type="EMBL" id="UINC01019569">
    <property type="protein sequence ID" value="SVA82936.1"/>
    <property type="molecule type" value="Genomic_DNA"/>
</dbReference>
<reference evidence="3" key="1">
    <citation type="submission" date="2018-05" db="EMBL/GenBank/DDBJ databases">
        <authorList>
            <person name="Lanie J.A."/>
            <person name="Ng W.-L."/>
            <person name="Kazmierczak K.M."/>
            <person name="Andrzejewski T.M."/>
            <person name="Davidsen T.M."/>
            <person name="Wayne K.J."/>
            <person name="Tettelin H."/>
            <person name="Glass J.I."/>
            <person name="Rusch D."/>
            <person name="Podicherti R."/>
            <person name="Tsui H.-C.T."/>
            <person name="Winkler M.E."/>
        </authorList>
    </citation>
    <scope>NUCLEOTIDE SEQUENCE</scope>
</reference>
<protein>
    <recommendedName>
        <fullName evidence="4">TonB C-terminal domain-containing protein</fullName>
    </recommendedName>
</protein>
<evidence type="ECO:0000313" key="3">
    <source>
        <dbReference type="EMBL" id="SVA82936.1"/>
    </source>
</evidence>